<dbReference type="AlphaFoldDB" id="I3YB61"/>
<dbReference type="Proteomes" id="UP000006062">
    <property type="component" value="Chromosome"/>
</dbReference>
<sequence length="180" mass="20145">MSLTVFLAGHGEWDPENGFTQVPRGCSVAFYTHHAKTLLTNAAYQVVDGTYGGEPENVIGEYKQVPNMTQIGFVAAENAIRTDFTNHHIANPNPVTRLLLLPPGMRVNLSQLFILLDDVVRTAIVQHGGIDFVWCCCRYVLMKGEIRGRDGFNATEDLIADRYIFRDRVANMILGIHPRE</sequence>
<proteinExistence type="predicted"/>
<feature type="domain" description="Putative adhesin Stv" evidence="1">
    <location>
        <begin position="5"/>
        <end position="138"/>
    </location>
</feature>
<name>I3YB61_THIV6</name>
<dbReference type="eggNOG" id="ENOG502ZQTX">
    <property type="taxonomic scope" value="Bacteria"/>
</dbReference>
<dbReference type="EMBL" id="CP003154">
    <property type="protein sequence ID" value="AFL74229.1"/>
    <property type="molecule type" value="Genomic_DNA"/>
</dbReference>
<organism evidence="2 3">
    <name type="scientific">Thiocystis violascens (strain ATCC 17096 / DSM 198 / 6111)</name>
    <name type="common">Chromatium violascens</name>
    <dbReference type="NCBI Taxonomy" id="765911"/>
    <lineage>
        <taxon>Bacteria</taxon>
        <taxon>Pseudomonadati</taxon>
        <taxon>Pseudomonadota</taxon>
        <taxon>Gammaproteobacteria</taxon>
        <taxon>Chromatiales</taxon>
        <taxon>Chromatiaceae</taxon>
        <taxon>Thiocystis</taxon>
    </lineage>
</organism>
<dbReference type="Pfam" id="PF21527">
    <property type="entry name" value="Stv"/>
    <property type="match status" value="1"/>
</dbReference>
<dbReference type="KEGG" id="tvi:Thivi_2282"/>
<evidence type="ECO:0000259" key="1">
    <source>
        <dbReference type="Pfam" id="PF21527"/>
    </source>
</evidence>
<protein>
    <recommendedName>
        <fullName evidence="1">Putative adhesin Stv domain-containing protein</fullName>
    </recommendedName>
</protein>
<gene>
    <name evidence="2" type="ordered locus">Thivi_2282</name>
</gene>
<accession>I3YB61</accession>
<dbReference type="RefSeq" id="WP_014778675.1">
    <property type="nucleotide sequence ID" value="NC_018012.1"/>
</dbReference>
<keyword evidence="3" id="KW-1185">Reference proteome</keyword>
<evidence type="ECO:0000313" key="2">
    <source>
        <dbReference type="EMBL" id="AFL74229.1"/>
    </source>
</evidence>
<dbReference type="InterPro" id="IPR049002">
    <property type="entry name" value="Stv"/>
</dbReference>
<evidence type="ECO:0000313" key="3">
    <source>
        <dbReference type="Proteomes" id="UP000006062"/>
    </source>
</evidence>
<dbReference type="HOGENOM" id="CLU_1584111_0_0_6"/>
<reference evidence="2 3" key="1">
    <citation type="submission" date="2012-06" db="EMBL/GenBank/DDBJ databases">
        <title>Complete sequence of Thiocystis violascens DSM 198.</title>
        <authorList>
            <consortium name="US DOE Joint Genome Institute"/>
            <person name="Lucas S."/>
            <person name="Han J."/>
            <person name="Lapidus A."/>
            <person name="Cheng J.-F."/>
            <person name="Goodwin L."/>
            <person name="Pitluck S."/>
            <person name="Peters L."/>
            <person name="Ovchinnikova G."/>
            <person name="Teshima H."/>
            <person name="Detter J.C."/>
            <person name="Han C."/>
            <person name="Tapia R."/>
            <person name="Land M."/>
            <person name="Hauser L."/>
            <person name="Kyrpides N."/>
            <person name="Ivanova N."/>
            <person name="Pagani I."/>
            <person name="Vogl K."/>
            <person name="Liu Z."/>
            <person name="Frigaard N.-U."/>
            <person name="Bryant D."/>
            <person name="Woyke T."/>
        </authorList>
    </citation>
    <scope>NUCLEOTIDE SEQUENCE [LARGE SCALE GENOMIC DNA]</scope>
    <source>
        <strain evidence="3">ATCC 17096 / DSM 198 / 6111</strain>
    </source>
</reference>
<dbReference type="OrthoDB" id="7107889at2"/>